<keyword evidence="1" id="KW-0472">Membrane</keyword>
<keyword evidence="3" id="KW-1185">Reference proteome</keyword>
<feature type="transmembrane region" description="Helical" evidence="1">
    <location>
        <begin position="39"/>
        <end position="57"/>
    </location>
</feature>
<sequence>MSASDAVYCMLTALFTATAVHGLRRGVMSRNTGWRGRGDHLLHTAMALVMAVMPWSWGRSLHHTAQAVFFAAAALWFPLTAVCRHQESRLAATVRRLPYTVGMAAMAWMAWTAHTAGPPAAAEATTAALALYLLTYALWSLIRVMPALRTAPYPAAGPHAGQEPYGHFWDGSMALGTVIMLLMPH</sequence>
<protein>
    <submittedName>
        <fullName evidence="2">DUF5134 domain-containing protein</fullName>
    </submittedName>
</protein>
<gene>
    <name evidence="2" type="ORF">C4B68_04720</name>
</gene>
<feature type="transmembrane region" description="Helical" evidence="1">
    <location>
        <begin position="96"/>
        <end position="114"/>
    </location>
</feature>
<dbReference type="EMBL" id="CP026652">
    <property type="protein sequence ID" value="AVH55209.1"/>
    <property type="molecule type" value="Genomic_DNA"/>
</dbReference>
<name>A0ABM6SMC4_9ACTN</name>
<keyword evidence="1" id="KW-0812">Transmembrane</keyword>
<feature type="transmembrane region" description="Helical" evidence="1">
    <location>
        <begin position="120"/>
        <end position="139"/>
    </location>
</feature>
<reference evidence="2 3" key="1">
    <citation type="submission" date="2018-02" db="EMBL/GenBank/DDBJ databases">
        <title>Complete genome sequence of Streptomyces dengpaensis, the producer of angucyclines.</title>
        <authorList>
            <person name="Yumei L."/>
        </authorList>
    </citation>
    <scope>NUCLEOTIDE SEQUENCE [LARGE SCALE GENOMIC DNA]</scope>
    <source>
        <strain evidence="2 3">XZHG99</strain>
    </source>
</reference>
<accession>A0ABM6SMC4</accession>
<dbReference type="InterPro" id="IPR033458">
    <property type="entry name" value="DUF5134"/>
</dbReference>
<feature type="transmembrane region" description="Helical" evidence="1">
    <location>
        <begin position="63"/>
        <end position="84"/>
    </location>
</feature>
<proteinExistence type="predicted"/>
<evidence type="ECO:0000313" key="2">
    <source>
        <dbReference type="EMBL" id="AVH55209.1"/>
    </source>
</evidence>
<dbReference type="Proteomes" id="UP000238413">
    <property type="component" value="Chromosome"/>
</dbReference>
<keyword evidence="1" id="KW-1133">Transmembrane helix</keyword>
<dbReference type="Pfam" id="PF17197">
    <property type="entry name" value="DUF5134"/>
    <property type="match status" value="1"/>
</dbReference>
<feature type="transmembrane region" description="Helical" evidence="1">
    <location>
        <begin position="6"/>
        <end position="27"/>
    </location>
</feature>
<evidence type="ECO:0000256" key="1">
    <source>
        <dbReference type="SAM" id="Phobius"/>
    </source>
</evidence>
<evidence type="ECO:0000313" key="3">
    <source>
        <dbReference type="Proteomes" id="UP000238413"/>
    </source>
</evidence>
<organism evidence="2 3">
    <name type="scientific">Streptomyces dengpaensis</name>
    <dbReference type="NCBI Taxonomy" id="2049881"/>
    <lineage>
        <taxon>Bacteria</taxon>
        <taxon>Bacillati</taxon>
        <taxon>Actinomycetota</taxon>
        <taxon>Actinomycetes</taxon>
        <taxon>Kitasatosporales</taxon>
        <taxon>Streptomycetaceae</taxon>
        <taxon>Streptomyces</taxon>
    </lineage>
</organism>
<dbReference type="RefSeq" id="WP_099502443.1">
    <property type="nucleotide sequence ID" value="NZ_CP026652.1"/>
</dbReference>